<evidence type="ECO:0000313" key="2">
    <source>
        <dbReference type="Proteomes" id="UP000029738"/>
    </source>
</evidence>
<dbReference type="AlphaFoldDB" id="A0A8S9TEE6"/>
<organism evidence="1 2">
    <name type="scientific">Tolypothrix bouteillei VB521301</name>
    <dbReference type="NCBI Taxonomy" id="1479485"/>
    <lineage>
        <taxon>Bacteria</taxon>
        <taxon>Bacillati</taxon>
        <taxon>Cyanobacteriota</taxon>
        <taxon>Cyanophyceae</taxon>
        <taxon>Nostocales</taxon>
        <taxon>Tolypothrichaceae</taxon>
        <taxon>Tolypothrix</taxon>
    </lineage>
</organism>
<dbReference type="Proteomes" id="UP000029738">
    <property type="component" value="Unassembled WGS sequence"/>
</dbReference>
<dbReference type="OrthoDB" id="532080at2"/>
<gene>
    <name evidence="1" type="ORF">DA73_0400038635</name>
</gene>
<keyword evidence="2" id="KW-1185">Reference proteome</keyword>
<evidence type="ECO:0000313" key="1">
    <source>
        <dbReference type="EMBL" id="KAF3890705.1"/>
    </source>
</evidence>
<name>A0A8S9TEE6_9CYAN</name>
<proteinExistence type="predicted"/>
<comment type="caution">
    <text evidence="1">The sequence shown here is derived from an EMBL/GenBank/DDBJ whole genome shotgun (WGS) entry which is preliminary data.</text>
</comment>
<reference evidence="1" key="2">
    <citation type="submission" date="2019-11" db="EMBL/GenBank/DDBJ databases">
        <title>Improved Assembly of Tolypothrix boutellei genome.</title>
        <authorList>
            <person name="Sarangi A.N."/>
            <person name="Mukherjee M."/>
            <person name="Ghosh S."/>
            <person name="Singh D."/>
            <person name="Das A."/>
            <person name="Kant S."/>
            <person name="Prusty A."/>
            <person name="Tripathy S."/>
        </authorList>
    </citation>
    <scope>NUCLEOTIDE SEQUENCE</scope>
    <source>
        <strain evidence="1">VB521301</strain>
    </source>
</reference>
<reference evidence="1" key="1">
    <citation type="journal article" date="2015" name="Genome Announc.">
        <title>Draft Genome Sequence of Tolypothrix boutellei Strain VB521301.</title>
        <authorList>
            <person name="Chandrababunaidu M.M."/>
            <person name="Singh D."/>
            <person name="Sen D."/>
            <person name="Bhan S."/>
            <person name="Das S."/>
            <person name="Gupta A."/>
            <person name="Adhikary S.P."/>
            <person name="Tripathy S."/>
        </authorList>
    </citation>
    <scope>NUCLEOTIDE SEQUENCE</scope>
    <source>
        <strain evidence="1">VB521301</strain>
    </source>
</reference>
<dbReference type="EMBL" id="JHEG04000001">
    <property type="protein sequence ID" value="KAF3890705.1"/>
    <property type="molecule type" value="Genomic_DNA"/>
</dbReference>
<protein>
    <submittedName>
        <fullName evidence="1">Uncharacterized protein</fullName>
    </submittedName>
</protein>
<sequence length="60" mass="7094">MTRIRVKLCSRCGLTASVLYRVKYEEDGQWVFVCSHCWEKVSQDNPFYVYGGTWKAKKKN</sequence>
<accession>A0A8S9TEE6</accession>